<protein>
    <submittedName>
        <fullName evidence="1">Uncharacterized protein</fullName>
    </submittedName>
</protein>
<reference evidence="1 2" key="1">
    <citation type="journal article" date="2014" name="BMC Genomics">
        <title>Comparative genomics of the major fungal agents of human and animal Sporotrichosis: Sporothrix schenckii and Sporothrix brasiliensis.</title>
        <authorList>
            <person name="Teixeira M.M."/>
            <person name="de Almeida L.G."/>
            <person name="Kubitschek-Barreira P."/>
            <person name="Alves F.L."/>
            <person name="Kioshima E.S."/>
            <person name="Abadio A.K."/>
            <person name="Fernandes L."/>
            <person name="Derengowski L.S."/>
            <person name="Ferreira K.S."/>
            <person name="Souza R.C."/>
            <person name="Ruiz J.C."/>
            <person name="de Andrade N.C."/>
            <person name="Paes H.C."/>
            <person name="Nicola A.M."/>
            <person name="Albuquerque P."/>
            <person name="Gerber A.L."/>
            <person name="Martins V.P."/>
            <person name="Peconick L.D."/>
            <person name="Neto A.V."/>
            <person name="Chaucanez C.B."/>
            <person name="Silva P.A."/>
            <person name="Cunha O.L."/>
            <person name="de Oliveira F.F."/>
            <person name="dos Santos T.C."/>
            <person name="Barros A.L."/>
            <person name="Soares M.A."/>
            <person name="de Oliveira L.M."/>
            <person name="Marini M.M."/>
            <person name="Villalobos-Duno H."/>
            <person name="Cunha M.M."/>
            <person name="de Hoog S."/>
            <person name="da Silveira J.F."/>
            <person name="Henrissat B."/>
            <person name="Nino-Vega G.A."/>
            <person name="Cisalpino P.S."/>
            <person name="Mora-Montes H.M."/>
            <person name="Almeida S.R."/>
            <person name="Stajich J.E."/>
            <person name="Lopes-Bezerra L.M."/>
            <person name="Vasconcelos A.T."/>
            <person name="Felipe M.S."/>
        </authorList>
    </citation>
    <scope>NUCLEOTIDE SEQUENCE [LARGE SCALE GENOMIC DNA]</scope>
    <source>
        <strain evidence="1 2">1099-18</strain>
    </source>
</reference>
<evidence type="ECO:0000313" key="2">
    <source>
        <dbReference type="Proteomes" id="UP000033710"/>
    </source>
</evidence>
<organism evidence="1 2">
    <name type="scientific">Sporothrix schenckii 1099-18</name>
    <dbReference type="NCBI Taxonomy" id="1397361"/>
    <lineage>
        <taxon>Eukaryota</taxon>
        <taxon>Fungi</taxon>
        <taxon>Dikarya</taxon>
        <taxon>Ascomycota</taxon>
        <taxon>Pezizomycotina</taxon>
        <taxon>Sordariomycetes</taxon>
        <taxon>Sordariomycetidae</taxon>
        <taxon>Ophiostomatales</taxon>
        <taxon>Ophiostomataceae</taxon>
        <taxon>Sporothrix</taxon>
    </lineage>
</organism>
<comment type="caution">
    <text evidence="1">The sequence shown here is derived from an EMBL/GenBank/DDBJ whole genome shotgun (WGS) entry which is preliminary data.</text>
</comment>
<dbReference type="EMBL" id="AXCR01000007">
    <property type="protein sequence ID" value="KJR85841.1"/>
    <property type="molecule type" value="Genomic_DNA"/>
</dbReference>
<dbReference type="RefSeq" id="XP_016588517.1">
    <property type="nucleotide sequence ID" value="XM_016736759.1"/>
</dbReference>
<name>A0A0F2MCF4_SPOSC</name>
<gene>
    <name evidence="1" type="ORF">SPSK_10214</name>
</gene>
<reference evidence="1 2" key="2">
    <citation type="journal article" date="2015" name="Eukaryot. Cell">
        <title>Asexual propagation of a virulent clone complex in a human and feline outbreak of sporotrichosis.</title>
        <authorList>
            <person name="Teixeira Mde M."/>
            <person name="Rodrigues A.M."/>
            <person name="Tsui C.K."/>
            <person name="de Almeida L.G."/>
            <person name="Van Diepeningen A.D."/>
            <person name="van den Ende B.G."/>
            <person name="Fernandes G.F."/>
            <person name="Kano R."/>
            <person name="Hamelin R.C."/>
            <person name="Lopes-Bezerra L.M."/>
            <person name="Vasconcelos A.T."/>
            <person name="de Hoog S."/>
            <person name="de Camargo Z.P."/>
            <person name="Felipe M.S."/>
        </authorList>
    </citation>
    <scope>NUCLEOTIDE SEQUENCE [LARGE SCALE GENOMIC DNA]</scope>
    <source>
        <strain evidence="1 2">1099-18</strain>
    </source>
</reference>
<sequence>MTQKYEFIASLLDVGESQATKLPGALFQQNLCLGKGGSRRLRSKWVAYVVDGKRSKQRMFGQGEENRGIETR</sequence>
<dbReference type="AlphaFoldDB" id="A0A0F2MCF4"/>
<dbReference type="VEuPathDB" id="FungiDB:SPSK_10214"/>
<dbReference type="GeneID" id="27672036"/>
<dbReference type="Proteomes" id="UP000033710">
    <property type="component" value="Unassembled WGS sequence"/>
</dbReference>
<proteinExistence type="predicted"/>
<evidence type="ECO:0000313" key="1">
    <source>
        <dbReference type="EMBL" id="KJR85841.1"/>
    </source>
</evidence>
<dbReference type="KEGG" id="ssck:SPSK_10214"/>
<accession>A0A0F2MCF4</accession>